<evidence type="ECO:0000256" key="11">
    <source>
        <dbReference type="ARBA" id="ARBA00048988"/>
    </source>
</evidence>
<keyword evidence="6" id="KW-0238">DNA-binding</keyword>
<protein>
    <recommendedName>
        <fullName evidence="9">DNA 3'-5' helicase</fullName>
        <ecNumber evidence="9">5.6.2.4</ecNumber>
    </recommendedName>
    <alternativeName>
        <fullName evidence="10">DNA 3'-5' helicase II</fullName>
    </alternativeName>
</protein>
<evidence type="ECO:0000256" key="8">
    <source>
        <dbReference type="ARBA" id="ARBA00034617"/>
    </source>
</evidence>
<sequence length="765" mass="87550">MPLKLARFKEDLNEEQYKAVCTTEGYLRVLAGAGTGKTKTLAYRYAYLLTALGMSPKAVLCVTFSNKASREMRCRINKLCGDIALPYVTTFHAFCCDLLREDIHALSFVKNFTVIDVSDVKEVLKPIFKSLGITGKDFTLKDAWEYIDWKKGDISYVPVMCAYDSNNILEAAANASNLKEQVFWQYIYQCRTACFLDFDDLIAFALTILRTRKDIKEKWQSRFEYIEVDEFQDIDALQYELISILSGKHKNLFIVGDPDQTIYSFRGANVKYFTDFAEKFPGTVTINLFKNYRSQAYILDCAYTLISNNDDPGRKKLQAMRKDIDMDAMAAIAEIKNNEEDDLKTADLLKAAFNKQLLPNDYPVEFKIVEDNKKTMLPVIAGCPSVQSQAEFVVREILNIKDINRHSSVAVLYRSKHLSQSIEQALIKYNIPYRVYADVRFMERKEIKDVVSYLRLIFNPDDDAAFVRIINVPRRGFGITRLSRLKNLASQDNHSLFRTLVHRLDDRDLNVTAAVKEFVENIILLNEKSPAGPSAELEKVLNLFKYEVMLKKEGDNDRLESLATLRFLARDFENKMGERSNIADFLTHLALSSSKDDDNNENQVELMTVHNSKGLEFDYVFVVGVNEGIFPSSKSSSLQELQEERRLLYVAMTRAQKQLFICMFGGTAYSGEELKVSRFIEEFREDEIFVTGKKLIKPYLNSAVKHVLKHFSIGDKVTNPVLGYGKIEEVNEKSGEYLVYFKSINKSRTLSFSAPLELIDANDDD</sequence>
<dbReference type="InterPro" id="IPR013986">
    <property type="entry name" value="DExx_box_DNA_helicase_dom_sf"/>
</dbReference>
<comment type="catalytic activity">
    <reaction evidence="11">
        <text>ATP + H2O = ADP + phosphate + H(+)</text>
        <dbReference type="Rhea" id="RHEA:13065"/>
        <dbReference type="ChEBI" id="CHEBI:15377"/>
        <dbReference type="ChEBI" id="CHEBI:15378"/>
        <dbReference type="ChEBI" id="CHEBI:30616"/>
        <dbReference type="ChEBI" id="CHEBI:43474"/>
        <dbReference type="ChEBI" id="CHEBI:456216"/>
        <dbReference type="EC" id="5.6.2.4"/>
    </reaction>
</comment>
<dbReference type="EC" id="5.6.2.4" evidence="9"/>
<dbReference type="HOGENOM" id="CLU_004585_5_5_6"/>
<comment type="catalytic activity">
    <reaction evidence="8">
        <text>Couples ATP hydrolysis with the unwinding of duplex DNA by translocating in the 3'-5' direction.</text>
        <dbReference type="EC" id="5.6.2.4"/>
    </reaction>
</comment>
<dbReference type="PANTHER" id="PTHR11070:SF2">
    <property type="entry name" value="ATP-DEPENDENT DNA HELICASE SRS2"/>
    <property type="match status" value="1"/>
</dbReference>
<dbReference type="PROSITE" id="PS51198">
    <property type="entry name" value="UVRD_HELICASE_ATP_BIND"/>
    <property type="match status" value="1"/>
</dbReference>
<feature type="domain" description="UvrD-like helicase C-terminal" evidence="14">
    <location>
        <begin position="347"/>
        <end position="614"/>
    </location>
</feature>
<evidence type="ECO:0000256" key="4">
    <source>
        <dbReference type="ARBA" id="ARBA00022806"/>
    </source>
</evidence>
<keyword evidence="7" id="KW-0413">Isomerase</keyword>
<keyword evidence="4 12" id="KW-0347">Helicase</keyword>
<keyword evidence="3 12" id="KW-0378">Hydrolase</keyword>
<dbReference type="GO" id="GO:0043138">
    <property type="term" value="F:3'-5' DNA helicase activity"/>
    <property type="evidence" value="ECO:0007669"/>
    <property type="project" value="UniProtKB-EC"/>
</dbReference>
<dbReference type="GO" id="GO:0000725">
    <property type="term" value="P:recombinational repair"/>
    <property type="evidence" value="ECO:0007669"/>
    <property type="project" value="TreeGrafter"/>
</dbReference>
<evidence type="ECO:0000256" key="7">
    <source>
        <dbReference type="ARBA" id="ARBA00023235"/>
    </source>
</evidence>
<dbReference type="Gene3D" id="1.10.486.10">
    <property type="entry name" value="PCRA, domain 4"/>
    <property type="match status" value="1"/>
</dbReference>
<proteinExistence type="inferred from homology"/>
<evidence type="ECO:0000256" key="3">
    <source>
        <dbReference type="ARBA" id="ARBA00022801"/>
    </source>
</evidence>
<evidence type="ECO:0000256" key="9">
    <source>
        <dbReference type="ARBA" id="ARBA00034808"/>
    </source>
</evidence>
<keyword evidence="5 12" id="KW-0067">ATP-binding</keyword>
<feature type="domain" description="UvrD-like helicase ATP-binding" evidence="13">
    <location>
        <begin position="10"/>
        <end position="295"/>
    </location>
</feature>
<keyword evidence="16" id="KW-1185">Reference proteome</keyword>
<name>E8LKN6_SUCHY</name>
<evidence type="ECO:0000259" key="13">
    <source>
        <dbReference type="PROSITE" id="PS51198"/>
    </source>
</evidence>
<comment type="similarity">
    <text evidence="1">Belongs to the helicase family. UvrD subfamily.</text>
</comment>
<dbReference type="Proteomes" id="UP000018458">
    <property type="component" value="Unassembled WGS sequence"/>
</dbReference>
<keyword evidence="2 12" id="KW-0547">Nucleotide-binding</keyword>
<dbReference type="Pfam" id="PF13361">
    <property type="entry name" value="UvrD_C"/>
    <property type="match status" value="1"/>
</dbReference>
<dbReference type="InterPro" id="IPR014016">
    <property type="entry name" value="UvrD-like_ATP-bd"/>
</dbReference>
<evidence type="ECO:0000256" key="6">
    <source>
        <dbReference type="ARBA" id="ARBA00023125"/>
    </source>
</evidence>
<dbReference type="OrthoDB" id="9810135at2"/>
<dbReference type="STRING" id="762983.HMPREF9444_01279"/>
<dbReference type="InterPro" id="IPR014017">
    <property type="entry name" value="DNA_helicase_UvrD-like_C"/>
</dbReference>
<accession>E8LKN6</accession>
<dbReference type="Gene3D" id="1.10.10.160">
    <property type="match status" value="1"/>
</dbReference>
<dbReference type="Gene3D" id="3.40.50.300">
    <property type="entry name" value="P-loop containing nucleotide triphosphate hydrolases"/>
    <property type="match status" value="2"/>
</dbReference>
<dbReference type="GO" id="GO:0005524">
    <property type="term" value="F:ATP binding"/>
    <property type="evidence" value="ECO:0007669"/>
    <property type="project" value="UniProtKB-UniRule"/>
</dbReference>
<dbReference type="InterPro" id="IPR000212">
    <property type="entry name" value="DNA_helicase_UvrD/REP"/>
</dbReference>
<dbReference type="CDD" id="cd18807">
    <property type="entry name" value="SF1_C_UvrD"/>
    <property type="match status" value="1"/>
</dbReference>
<dbReference type="AlphaFoldDB" id="E8LKN6"/>
<evidence type="ECO:0000313" key="16">
    <source>
        <dbReference type="Proteomes" id="UP000018458"/>
    </source>
</evidence>
<evidence type="ECO:0000256" key="5">
    <source>
        <dbReference type="ARBA" id="ARBA00022840"/>
    </source>
</evidence>
<dbReference type="InterPro" id="IPR027417">
    <property type="entry name" value="P-loop_NTPase"/>
</dbReference>
<dbReference type="GO" id="GO:0033202">
    <property type="term" value="C:DNA helicase complex"/>
    <property type="evidence" value="ECO:0007669"/>
    <property type="project" value="TreeGrafter"/>
</dbReference>
<evidence type="ECO:0000313" key="15">
    <source>
        <dbReference type="EMBL" id="EFY06916.1"/>
    </source>
</evidence>
<dbReference type="CDD" id="cd17932">
    <property type="entry name" value="DEXQc_UvrD"/>
    <property type="match status" value="1"/>
</dbReference>
<evidence type="ECO:0000256" key="10">
    <source>
        <dbReference type="ARBA" id="ARBA00034923"/>
    </source>
</evidence>
<dbReference type="Pfam" id="PF00580">
    <property type="entry name" value="UvrD-helicase"/>
    <property type="match status" value="1"/>
</dbReference>
<evidence type="ECO:0000256" key="12">
    <source>
        <dbReference type="PROSITE-ProRule" id="PRU00560"/>
    </source>
</evidence>
<reference evidence="15 16" key="1">
    <citation type="submission" date="2011-01" db="EMBL/GenBank/DDBJ databases">
        <authorList>
            <person name="Weinstock G."/>
            <person name="Sodergren E."/>
            <person name="Clifton S."/>
            <person name="Fulton L."/>
            <person name="Fulton B."/>
            <person name="Courtney L."/>
            <person name="Fronick C."/>
            <person name="Harrison M."/>
            <person name="Strong C."/>
            <person name="Farmer C."/>
            <person name="Delahaunty K."/>
            <person name="Markovic C."/>
            <person name="Hall O."/>
            <person name="Minx P."/>
            <person name="Tomlinson C."/>
            <person name="Mitreva M."/>
            <person name="Hou S."/>
            <person name="Chen J."/>
            <person name="Wollam A."/>
            <person name="Pepin K.H."/>
            <person name="Johnson M."/>
            <person name="Bhonagiri V."/>
            <person name="Zhang X."/>
            <person name="Suruliraj S."/>
            <person name="Warren W."/>
            <person name="Chinwalla A."/>
            <person name="Mardis E.R."/>
            <person name="Wilson R.K."/>
        </authorList>
    </citation>
    <scope>NUCLEOTIDE SEQUENCE [LARGE SCALE GENOMIC DNA]</scope>
    <source>
        <strain evidence="16">DSM 22608 / JCM 16073 / KCTC 15190 / YIT 12066</strain>
    </source>
</reference>
<evidence type="ECO:0000259" key="14">
    <source>
        <dbReference type="PROSITE" id="PS51217"/>
    </source>
</evidence>
<dbReference type="SUPFAM" id="SSF52540">
    <property type="entry name" value="P-loop containing nucleoside triphosphate hydrolases"/>
    <property type="match status" value="1"/>
</dbReference>
<evidence type="ECO:0000256" key="2">
    <source>
        <dbReference type="ARBA" id="ARBA00022741"/>
    </source>
</evidence>
<dbReference type="GO" id="GO:0016887">
    <property type="term" value="F:ATP hydrolysis activity"/>
    <property type="evidence" value="ECO:0007669"/>
    <property type="project" value="RHEA"/>
</dbReference>
<organism evidence="15 16">
    <name type="scientific">Succinatimonas hippei (strain DSM 22608 / JCM 16073 / KCTC 15190 / YIT 12066)</name>
    <dbReference type="NCBI Taxonomy" id="762983"/>
    <lineage>
        <taxon>Bacteria</taxon>
        <taxon>Pseudomonadati</taxon>
        <taxon>Pseudomonadota</taxon>
        <taxon>Gammaproteobacteria</taxon>
        <taxon>Aeromonadales</taxon>
        <taxon>Succinivibrionaceae</taxon>
        <taxon>Succinatimonas</taxon>
    </lineage>
</organism>
<dbReference type="GO" id="GO:0005829">
    <property type="term" value="C:cytosol"/>
    <property type="evidence" value="ECO:0007669"/>
    <property type="project" value="TreeGrafter"/>
</dbReference>
<evidence type="ECO:0000256" key="1">
    <source>
        <dbReference type="ARBA" id="ARBA00009922"/>
    </source>
</evidence>
<dbReference type="PROSITE" id="PS51217">
    <property type="entry name" value="UVRD_HELICASE_CTER"/>
    <property type="match status" value="1"/>
</dbReference>
<dbReference type="EMBL" id="AEVO01000065">
    <property type="protein sequence ID" value="EFY06916.1"/>
    <property type="molecule type" value="Genomic_DNA"/>
</dbReference>
<dbReference type="eggNOG" id="COG0210">
    <property type="taxonomic scope" value="Bacteria"/>
</dbReference>
<dbReference type="PANTHER" id="PTHR11070">
    <property type="entry name" value="UVRD / RECB / PCRA DNA HELICASE FAMILY MEMBER"/>
    <property type="match status" value="1"/>
</dbReference>
<dbReference type="GO" id="GO:0003677">
    <property type="term" value="F:DNA binding"/>
    <property type="evidence" value="ECO:0007669"/>
    <property type="project" value="UniProtKB-KW"/>
</dbReference>
<dbReference type="RefSeq" id="WP_009143474.1">
    <property type="nucleotide sequence ID" value="NZ_GL831001.1"/>
</dbReference>
<gene>
    <name evidence="15" type="ORF">HMPREF9444_01279</name>
</gene>
<feature type="binding site" evidence="12">
    <location>
        <begin position="31"/>
        <end position="38"/>
    </location>
    <ligand>
        <name>ATP</name>
        <dbReference type="ChEBI" id="CHEBI:30616"/>
    </ligand>
</feature>
<comment type="caution">
    <text evidence="15">The sequence shown here is derived from an EMBL/GenBank/DDBJ whole genome shotgun (WGS) entry which is preliminary data.</text>
</comment>